<proteinExistence type="predicted"/>
<reference evidence="1" key="1">
    <citation type="submission" date="2023-06" db="EMBL/GenBank/DDBJ databases">
        <title>Black Yeasts Isolated from many extreme environments.</title>
        <authorList>
            <person name="Coleine C."/>
            <person name="Stajich J.E."/>
            <person name="Selbmann L."/>
        </authorList>
    </citation>
    <scope>NUCLEOTIDE SEQUENCE</scope>
    <source>
        <strain evidence="1">CCFEE 5200</strain>
    </source>
</reference>
<dbReference type="Proteomes" id="UP001175353">
    <property type="component" value="Unassembled WGS sequence"/>
</dbReference>
<comment type="caution">
    <text evidence="1">The sequence shown here is derived from an EMBL/GenBank/DDBJ whole genome shotgun (WGS) entry which is preliminary data.</text>
</comment>
<keyword evidence="2" id="KW-1185">Reference proteome</keyword>
<accession>A0AAN6KG03</accession>
<protein>
    <submittedName>
        <fullName evidence="1">Uncharacterized protein</fullName>
    </submittedName>
</protein>
<evidence type="ECO:0000313" key="1">
    <source>
        <dbReference type="EMBL" id="KAK0980280.1"/>
    </source>
</evidence>
<organism evidence="1 2">
    <name type="scientific">Friedmanniomyces endolithicus</name>
    <dbReference type="NCBI Taxonomy" id="329885"/>
    <lineage>
        <taxon>Eukaryota</taxon>
        <taxon>Fungi</taxon>
        <taxon>Dikarya</taxon>
        <taxon>Ascomycota</taxon>
        <taxon>Pezizomycotina</taxon>
        <taxon>Dothideomycetes</taxon>
        <taxon>Dothideomycetidae</taxon>
        <taxon>Mycosphaerellales</taxon>
        <taxon>Teratosphaeriaceae</taxon>
        <taxon>Friedmanniomyces</taxon>
    </lineage>
</organism>
<name>A0AAN6KG03_9PEZI</name>
<dbReference type="EMBL" id="JAUJLE010000118">
    <property type="protein sequence ID" value="KAK0980280.1"/>
    <property type="molecule type" value="Genomic_DNA"/>
</dbReference>
<gene>
    <name evidence="1" type="ORF">LTR91_012355</name>
</gene>
<evidence type="ECO:0000313" key="2">
    <source>
        <dbReference type="Proteomes" id="UP001175353"/>
    </source>
</evidence>
<dbReference type="AlphaFoldDB" id="A0AAN6KG03"/>
<sequence>MYSAVRQDQPETFVTIYDQQIPHLDTLYSATTPNTAEVSPVQDAHDQPNNTVFVEFEARKCRSNQGFSLSLPLLRRICKVDHGLSSARTPNDSPTQTAVTVHRLYPLVKQEFTQAARPMLQLKVTATGTAFIETDSAR</sequence>